<dbReference type="SUPFAM" id="SSF52540">
    <property type="entry name" value="P-loop containing nucleoside triphosphate hydrolases"/>
    <property type="match status" value="1"/>
</dbReference>
<dbReference type="GO" id="GO:0008476">
    <property type="term" value="F:protein-tyrosine sulfotransferase activity"/>
    <property type="evidence" value="ECO:0007669"/>
    <property type="project" value="InterPro"/>
</dbReference>
<accession>A0A2Z6B1G0</accession>
<sequence length="337" mass="38848">MPSKSTGGAPKPADGLLPHFFLTGPRHSGTTLVSSILCEDPKLFTIVDSLVHPLFLRLNEKMRRLKDNRFAEIHTVSSFTEPVSLDQAKWYLSILTDAYFSVGTNETLIKNMSRYSIYGNMLDFEAILQAARQGTNWKEFFGIILNQLIPEEKNRNKLEMVGEKMPANIKHLNLLSREYPDRKFIVLVRHPLDNVASIYARLLHAQKTLPKERENNRISAVLIESLETYLEYANKLLDPLLKSDQFLILRFEDFLDAPDQYIQCIHHFLGLSSPQRFKGQFNPFLMEEFVGHSIDKDRSTSKRKFFTEAETQIVVPNIKHIARFYSRISTRPAMKTA</sequence>
<name>A0A2Z6B1G0_9BACT</name>
<evidence type="ECO:0000313" key="2">
    <source>
        <dbReference type="EMBL" id="BBD09324.1"/>
    </source>
</evidence>
<dbReference type="PANTHER" id="PTHR12788:SF10">
    <property type="entry name" value="PROTEIN-TYROSINE SULFOTRANSFERASE"/>
    <property type="match status" value="1"/>
</dbReference>
<dbReference type="InterPro" id="IPR026634">
    <property type="entry name" value="TPST-like"/>
</dbReference>
<dbReference type="RefSeq" id="WP_172961750.1">
    <property type="nucleotide sequence ID" value="NZ_AP017378.1"/>
</dbReference>
<protein>
    <recommendedName>
        <fullName evidence="4">Sulfotransferase</fullName>
    </recommendedName>
</protein>
<dbReference type="EMBL" id="AP017378">
    <property type="protein sequence ID" value="BBD09324.1"/>
    <property type="molecule type" value="Genomic_DNA"/>
</dbReference>
<evidence type="ECO:0000256" key="1">
    <source>
        <dbReference type="ARBA" id="ARBA00022679"/>
    </source>
</evidence>
<evidence type="ECO:0000313" key="3">
    <source>
        <dbReference type="Proteomes" id="UP000269883"/>
    </source>
</evidence>
<reference evidence="2 3" key="1">
    <citation type="journal article" date="2018" name="Sci. Adv.">
        <title>Multi-heme cytochromes provide a pathway for survival in energy-limited environments.</title>
        <authorList>
            <person name="Deng X."/>
            <person name="Dohmae N."/>
            <person name="Nealson K.H."/>
            <person name="Hashimoto K."/>
            <person name="Okamoto A."/>
        </authorList>
    </citation>
    <scope>NUCLEOTIDE SEQUENCE [LARGE SCALE GENOMIC DNA]</scope>
    <source>
        <strain evidence="2 3">IS5</strain>
    </source>
</reference>
<dbReference type="AlphaFoldDB" id="A0A2Z6B1G0"/>
<dbReference type="KEGG" id="dfl:DFE_2598"/>
<dbReference type="Proteomes" id="UP000269883">
    <property type="component" value="Chromosome"/>
</dbReference>
<dbReference type="Gene3D" id="3.40.50.300">
    <property type="entry name" value="P-loop containing nucleotide triphosphate hydrolases"/>
    <property type="match status" value="1"/>
</dbReference>
<dbReference type="Pfam" id="PF13469">
    <property type="entry name" value="Sulfotransfer_3"/>
    <property type="match status" value="1"/>
</dbReference>
<dbReference type="InterPro" id="IPR027417">
    <property type="entry name" value="P-loop_NTPase"/>
</dbReference>
<keyword evidence="1" id="KW-0808">Transferase</keyword>
<dbReference type="PANTHER" id="PTHR12788">
    <property type="entry name" value="PROTEIN-TYROSINE SULFOTRANSFERASE 2"/>
    <property type="match status" value="1"/>
</dbReference>
<evidence type="ECO:0008006" key="4">
    <source>
        <dbReference type="Google" id="ProtNLM"/>
    </source>
</evidence>
<proteinExistence type="predicted"/>
<keyword evidence="3" id="KW-1185">Reference proteome</keyword>
<organism evidence="2 3">
    <name type="scientific">Desulfovibrio ferrophilus</name>
    <dbReference type="NCBI Taxonomy" id="241368"/>
    <lineage>
        <taxon>Bacteria</taxon>
        <taxon>Pseudomonadati</taxon>
        <taxon>Thermodesulfobacteriota</taxon>
        <taxon>Desulfovibrionia</taxon>
        <taxon>Desulfovibrionales</taxon>
        <taxon>Desulfovibrionaceae</taxon>
        <taxon>Desulfovibrio</taxon>
    </lineage>
</organism>
<gene>
    <name evidence="2" type="ORF">DFE_2598</name>
</gene>